<organism evidence="1 2">
    <name type="scientific">Paenibacillus macerans</name>
    <name type="common">Bacillus macerans</name>
    <dbReference type="NCBI Taxonomy" id="44252"/>
    <lineage>
        <taxon>Bacteria</taxon>
        <taxon>Bacillati</taxon>
        <taxon>Bacillota</taxon>
        <taxon>Bacilli</taxon>
        <taxon>Bacillales</taxon>
        <taxon>Paenibacillaceae</taxon>
        <taxon>Paenibacillus</taxon>
    </lineage>
</organism>
<reference evidence="1 2" key="1">
    <citation type="submission" date="2019-11" db="EMBL/GenBank/DDBJ databases">
        <title>Draft genome sequences of five Paenibacillus species of dairy origin.</title>
        <authorList>
            <person name="Olajide A.M."/>
            <person name="Chen S."/>
            <person name="Lapointe G."/>
        </authorList>
    </citation>
    <scope>NUCLEOTIDE SEQUENCE [LARGE SCALE GENOMIC DNA]</scope>
    <source>
        <strain evidence="1 2">3CT49</strain>
    </source>
</reference>
<dbReference type="EMBL" id="WNZZ01000003">
    <property type="protein sequence ID" value="MUG21871.1"/>
    <property type="molecule type" value="Genomic_DNA"/>
</dbReference>
<proteinExistence type="predicted"/>
<dbReference type="OrthoDB" id="2640484at2"/>
<dbReference type="Proteomes" id="UP000442469">
    <property type="component" value="Unassembled WGS sequence"/>
</dbReference>
<dbReference type="RefSeq" id="WP_127463413.1">
    <property type="nucleotide sequence ID" value="NZ_JAKOBR010000004.1"/>
</dbReference>
<dbReference type="AlphaFoldDB" id="A0A6N8ETX4"/>
<evidence type="ECO:0000313" key="2">
    <source>
        <dbReference type="Proteomes" id="UP000442469"/>
    </source>
</evidence>
<name>A0A6N8ETX4_PAEMA</name>
<comment type="caution">
    <text evidence="1">The sequence shown here is derived from an EMBL/GenBank/DDBJ whole genome shotgun (WGS) entry which is preliminary data.</text>
</comment>
<sequence>MEDIGDSLVCDALELVVEGQTIFFDPEFLRDITIGGESQKQCWKENFEEFILPHVGNFPKKTCIEFDY</sequence>
<protein>
    <submittedName>
        <fullName evidence="1">Uncharacterized protein</fullName>
    </submittedName>
</protein>
<evidence type="ECO:0000313" key="1">
    <source>
        <dbReference type="EMBL" id="MUG21871.1"/>
    </source>
</evidence>
<accession>A0A6N8ETX4</accession>
<gene>
    <name evidence="1" type="ORF">GNQ08_05430</name>
</gene>